<keyword evidence="8" id="KW-0675">Receptor</keyword>
<evidence type="ECO:0000256" key="15">
    <source>
        <dbReference type="SAM" id="SignalP"/>
    </source>
</evidence>
<gene>
    <name evidence="18" type="ORF">SMTD_LOCUS5593</name>
</gene>
<evidence type="ECO:0008006" key="20">
    <source>
        <dbReference type="Google" id="ProtNLM"/>
    </source>
</evidence>
<dbReference type="FunFam" id="3.40.190.10:FF:000024">
    <property type="entry name" value="Glutamate receptor, ionotropic, delta 1"/>
    <property type="match status" value="1"/>
</dbReference>
<evidence type="ECO:0000259" key="17">
    <source>
        <dbReference type="SMART" id="SM00918"/>
    </source>
</evidence>
<dbReference type="SUPFAM" id="SSF53850">
    <property type="entry name" value="Periplasmic binding protein-like II"/>
    <property type="match status" value="1"/>
</dbReference>
<evidence type="ECO:0000313" key="18">
    <source>
        <dbReference type="EMBL" id="VDP29365.1"/>
    </source>
</evidence>
<evidence type="ECO:0000256" key="7">
    <source>
        <dbReference type="ARBA" id="ARBA00023136"/>
    </source>
</evidence>
<comment type="subcellular location">
    <subcellularLocation>
        <location evidence="1">Membrane</location>
        <topology evidence="1">Multi-pass membrane protein</topology>
    </subcellularLocation>
    <subcellularLocation>
        <location evidence="13">Postsynaptic cell membrane</location>
    </subcellularLocation>
</comment>
<organism evidence="18 19">
    <name type="scientific">Schistosoma mattheei</name>
    <dbReference type="NCBI Taxonomy" id="31246"/>
    <lineage>
        <taxon>Eukaryota</taxon>
        <taxon>Metazoa</taxon>
        <taxon>Spiralia</taxon>
        <taxon>Lophotrochozoa</taxon>
        <taxon>Platyhelminthes</taxon>
        <taxon>Trematoda</taxon>
        <taxon>Digenea</taxon>
        <taxon>Strigeidida</taxon>
        <taxon>Schistosomatoidea</taxon>
        <taxon>Schistosomatidae</taxon>
        <taxon>Schistosoma</taxon>
    </lineage>
</organism>
<evidence type="ECO:0000256" key="5">
    <source>
        <dbReference type="ARBA" id="ARBA00023018"/>
    </source>
</evidence>
<keyword evidence="10" id="KW-0628">Postsynaptic cell membrane</keyword>
<accession>A0A3P8DD16</accession>
<keyword evidence="5" id="KW-0770">Synapse</keyword>
<evidence type="ECO:0000256" key="6">
    <source>
        <dbReference type="ARBA" id="ARBA00023065"/>
    </source>
</evidence>
<feature type="domain" description="Ionotropic glutamate receptor C-terminal" evidence="16">
    <location>
        <begin position="362"/>
        <end position="556"/>
    </location>
</feature>
<reference evidence="18 19" key="1">
    <citation type="submission" date="2018-11" db="EMBL/GenBank/DDBJ databases">
        <authorList>
            <consortium name="Pathogen Informatics"/>
        </authorList>
    </citation>
    <scope>NUCLEOTIDE SEQUENCE [LARGE SCALE GENOMIC DNA]</scope>
    <source>
        <strain>Denwood</strain>
        <strain evidence="19">Zambia</strain>
    </source>
</reference>
<evidence type="ECO:0000256" key="13">
    <source>
        <dbReference type="ARBA" id="ARBA00034100"/>
    </source>
</evidence>
<dbReference type="Pfam" id="PF10613">
    <property type="entry name" value="Lig_chan-Glu_bd"/>
    <property type="match status" value="1"/>
</dbReference>
<dbReference type="Pfam" id="PF00060">
    <property type="entry name" value="Lig_chan"/>
    <property type="match status" value="1"/>
</dbReference>
<dbReference type="SMART" id="SM00079">
    <property type="entry name" value="PBPe"/>
    <property type="match status" value="1"/>
</dbReference>
<dbReference type="InterPro" id="IPR028082">
    <property type="entry name" value="Peripla_BP_I"/>
</dbReference>
<evidence type="ECO:0000256" key="8">
    <source>
        <dbReference type="ARBA" id="ARBA00023170"/>
    </source>
</evidence>
<sequence>MFSILLSYFSSLFIGALIKKDDVAQEICFKKSIQAANKLLQQHDSTNHRFQLIPIIETIDGDDSFEATRKACQLIERQVIAIYGPSTPYASSAVQALCNQFGIPHLQIDWGYHQTSRGYALNVHPHYLAFGQALYDYVQKAEYWDTVAVIYSREESLLKFDYLLRTFDQPLMLRKWDVSNDNQKYVIKQFKITQTHFRFIVDIPFWEIQEFLALDVQLVDPKAFESVQGANITTFTILHPMNEDSGYGVAALLDDIRVTALQDKRFTRSSTSRRISPTHSALLYDGLSLLAMGVLSSSRSTNILPPAGLSCSVNRVWNPGLTLINDIKAVHPTSFRGLTGPFQFDGHGWRSNAHLIILELSRNGFQEEKPYMMYKGKTLPGQPKSTDPKDWEGFCISLLNYISEDLQFTYTINLVPDSTYGNMKIVDGVETWDGMVQELRTRRADLAVGSFTITYDRERVIDFTTPFMYLGISIIYKRPEDKESHLFSFLTPLSPPVWGYILAALIMVSLVLFVVARFSPYEWKVKHPCIVDSDVVENNFNVSNSLWFTFGSLMQKG</sequence>
<keyword evidence="12" id="KW-0407">Ion channel</keyword>
<dbReference type="SUPFAM" id="SSF53822">
    <property type="entry name" value="Periplasmic binding protein-like I"/>
    <property type="match status" value="1"/>
</dbReference>
<dbReference type="Gene3D" id="3.40.190.10">
    <property type="entry name" value="Periplasmic binding protein-like II"/>
    <property type="match status" value="1"/>
</dbReference>
<dbReference type="EMBL" id="UZAL01027115">
    <property type="protein sequence ID" value="VDP29365.1"/>
    <property type="molecule type" value="Genomic_DNA"/>
</dbReference>
<evidence type="ECO:0000259" key="16">
    <source>
        <dbReference type="SMART" id="SM00079"/>
    </source>
</evidence>
<keyword evidence="7 14" id="KW-0472">Membrane</keyword>
<dbReference type="InterPro" id="IPR001828">
    <property type="entry name" value="ANF_lig-bd_rcpt"/>
</dbReference>
<evidence type="ECO:0000256" key="3">
    <source>
        <dbReference type="ARBA" id="ARBA00022692"/>
    </source>
</evidence>
<dbReference type="InterPro" id="IPR019594">
    <property type="entry name" value="Glu/Gly-bd"/>
</dbReference>
<protein>
    <recommendedName>
        <fullName evidence="20">Lig_chan-Glu_bd domain-containing protein</fullName>
    </recommendedName>
</protein>
<feature type="transmembrane region" description="Helical" evidence="14">
    <location>
        <begin position="497"/>
        <end position="516"/>
    </location>
</feature>
<evidence type="ECO:0000256" key="9">
    <source>
        <dbReference type="ARBA" id="ARBA00023180"/>
    </source>
</evidence>
<dbReference type="InterPro" id="IPR015683">
    <property type="entry name" value="Ionotropic_Glu_rcpt"/>
</dbReference>
<evidence type="ECO:0000256" key="12">
    <source>
        <dbReference type="ARBA" id="ARBA00023303"/>
    </source>
</evidence>
<dbReference type="GO" id="GO:0015276">
    <property type="term" value="F:ligand-gated monoatomic ion channel activity"/>
    <property type="evidence" value="ECO:0007669"/>
    <property type="project" value="InterPro"/>
</dbReference>
<dbReference type="GO" id="GO:0045211">
    <property type="term" value="C:postsynaptic membrane"/>
    <property type="evidence" value="ECO:0007669"/>
    <property type="project" value="UniProtKB-SubCell"/>
</dbReference>
<evidence type="ECO:0000256" key="11">
    <source>
        <dbReference type="ARBA" id="ARBA00023286"/>
    </source>
</evidence>
<keyword evidence="3 14" id="KW-0812">Transmembrane</keyword>
<dbReference type="Gene3D" id="1.10.287.70">
    <property type="match status" value="1"/>
</dbReference>
<proteinExistence type="predicted"/>
<evidence type="ECO:0000256" key="10">
    <source>
        <dbReference type="ARBA" id="ARBA00023257"/>
    </source>
</evidence>
<keyword evidence="15" id="KW-0732">Signal</keyword>
<feature type="domain" description="Ionotropic glutamate receptor L-glutamate and glycine-binding" evidence="17">
    <location>
        <begin position="370"/>
        <end position="441"/>
    </location>
</feature>
<keyword evidence="9" id="KW-0325">Glycoprotein</keyword>
<keyword evidence="19" id="KW-1185">Reference proteome</keyword>
<dbReference type="InterPro" id="IPR001320">
    <property type="entry name" value="Iontro_rcpt_C"/>
</dbReference>
<dbReference type="Proteomes" id="UP000269396">
    <property type="component" value="Unassembled WGS sequence"/>
</dbReference>
<feature type="chain" id="PRO_5017929602" description="Lig_chan-Glu_bd domain-containing protein" evidence="15">
    <location>
        <begin position="19"/>
        <end position="557"/>
    </location>
</feature>
<dbReference type="Pfam" id="PF01094">
    <property type="entry name" value="ANF_receptor"/>
    <property type="match status" value="2"/>
</dbReference>
<keyword evidence="11" id="KW-1071">Ligand-gated ion channel</keyword>
<evidence type="ECO:0000256" key="14">
    <source>
        <dbReference type="SAM" id="Phobius"/>
    </source>
</evidence>
<name>A0A3P8DD16_9TREM</name>
<keyword evidence="4 14" id="KW-1133">Transmembrane helix</keyword>
<dbReference type="Gene3D" id="3.40.50.2300">
    <property type="match status" value="2"/>
</dbReference>
<feature type="signal peptide" evidence="15">
    <location>
        <begin position="1"/>
        <end position="18"/>
    </location>
</feature>
<dbReference type="AlphaFoldDB" id="A0A3P8DD16"/>
<keyword evidence="6" id="KW-0406">Ion transport</keyword>
<keyword evidence="2" id="KW-0813">Transport</keyword>
<dbReference type="FunFam" id="1.10.287.70:FF:000134">
    <property type="entry name" value="Glutamate receptor, ionotropic kainate"/>
    <property type="match status" value="1"/>
</dbReference>
<evidence type="ECO:0000256" key="1">
    <source>
        <dbReference type="ARBA" id="ARBA00004141"/>
    </source>
</evidence>
<evidence type="ECO:0000256" key="2">
    <source>
        <dbReference type="ARBA" id="ARBA00022448"/>
    </source>
</evidence>
<evidence type="ECO:0000256" key="4">
    <source>
        <dbReference type="ARBA" id="ARBA00022989"/>
    </source>
</evidence>
<dbReference type="PANTHER" id="PTHR18966">
    <property type="entry name" value="IONOTROPIC GLUTAMATE RECEPTOR"/>
    <property type="match status" value="1"/>
</dbReference>
<dbReference type="SMART" id="SM00918">
    <property type="entry name" value="Lig_chan-Glu_bd"/>
    <property type="match status" value="1"/>
</dbReference>
<evidence type="ECO:0000313" key="19">
    <source>
        <dbReference type="Proteomes" id="UP000269396"/>
    </source>
</evidence>